<dbReference type="RefSeq" id="WP_162656418.1">
    <property type="nucleotide sequence ID" value="NZ_LR593887.1"/>
</dbReference>
<protein>
    <submittedName>
        <fullName evidence="1">Uncharacterized protein</fullName>
    </submittedName>
</protein>
<evidence type="ECO:0000313" key="1">
    <source>
        <dbReference type="EMBL" id="VIP01191.1"/>
    </source>
</evidence>
<gene>
    <name evidence="1" type="ORF">GMBLW1_27690</name>
</gene>
<accession>A0A6C2YIT1</accession>
<evidence type="ECO:0000313" key="2">
    <source>
        <dbReference type="Proteomes" id="UP000464378"/>
    </source>
</evidence>
<organism evidence="1">
    <name type="scientific">Tuwongella immobilis</name>
    <dbReference type="NCBI Taxonomy" id="692036"/>
    <lineage>
        <taxon>Bacteria</taxon>
        <taxon>Pseudomonadati</taxon>
        <taxon>Planctomycetota</taxon>
        <taxon>Planctomycetia</taxon>
        <taxon>Gemmatales</taxon>
        <taxon>Gemmataceae</taxon>
        <taxon>Tuwongella</taxon>
    </lineage>
</organism>
<dbReference type="InParanoid" id="A0A6C2YIT1"/>
<dbReference type="EMBL" id="LR593887">
    <property type="protein sequence ID" value="VTR97808.1"/>
    <property type="molecule type" value="Genomic_DNA"/>
</dbReference>
<dbReference type="Proteomes" id="UP000464378">
    <property type="component" value="Chromosome"/>
</dbReference>
<reference evidence="1" key="1">
    <citation type="submission" date="2019-04" db="EMBL/GenBank/DDBJ databases">
        <authorList>
            <consortium name="Science for Life Laboratories"/>
        </authorList>
    </citation>
    <scope>NUCLEOTIDE SEQUENCE</scope>
    <source>
        <strain evidence="1">MBLW1</strain>
    </source>
</reference>
<name>A0A6C2YIT1_9BACT</name>
<dbReference type="KEGG" id="tim:GMBLW1_27690"/>
<proteinExistence type="predicted"/>
<keyword evidence="2" id="KW-1185">Reference proteome</keyword>
<dbReference type="EMBL" id="LR586016">
    <property type="protein sequence ID" value="VIP01191.1"/>
    <property type="molecule type" value="Genomic_DNA"/>
</dbReference>
<dbReference type="AlphaFoldDB" id="A0A6C2YIT1"/>
<sequence length="92" mass="10460">MKISTKRLEHLREISQSFVLPLEPMHGWRSAPHDGDHTHCLSCSAMIVLDDPVVGCYLRYISMVFCPECVGDNPELFLEWLTPLPDSESDTD</sequence>